<keyword evidence="3" id="KW-1185">Reference proteome</keyword>
<gene>
    <name evidence="2" type="ORF">A4R26_04760</name>
</gene>
<keyword evidence="1" id="KW-1133">Transmembrane helix</keyword>
<evidence type="ECO:0000256" key="1">
    <source>
        <dbReference type="SAM" id="Phobius"/>
    </source>
</evidence>
<accession>A0A1V9FDN3</accession>
<dbReference type="AlphaFoldDB" id="A0A1V9FDN3"/>
<dbReference type="Proteomes" id="UP000192276">
    <property type="component" value="Unassembled WGS sequence"/>
</dbReference>
<protein>
    <submittedName>
        <fullName evidence="2">Uncharacterized protein</fullName>
    </submittedName>
</protein>
<comment type="caution">
    <text evidence="2">The sequence shown here is derived from an EMBL/GenBank/DDBJ whole genome shotgun (WGS) entry which is preliminary data.</text>
</comment>
<keyword evidence="1" id="KW-0472">Membrane</keyword>
<organism evidence="2 3">
    <name type="scientific">Niastella populi</name>
    <dbReference type="NCBI Taxonomy" id="550983"/>
    <lineage>
        <taxon>Bacteria</taxon>
        <taxon>Pseudomonadati</taxon>
        <taxon>Bacteroidota</taxon>
        <taxon>Chitinophagia</taxon>
        <taxon>Chitinophagales</taxon>
        <taxon>Chitinophagaceae</taxon>
        <taxon>Niastella</taxon>
    </lineage>
</organism>
<dbReference type="EMBL" id="LWBP01000199">
    <property type="protein sequence ID" value="OQP56473.1"/>
    <property type="molecule type" value="Genomic_DNA"/>
</dbReference>
<reference evidence="3" key="1">
    <citation type="submission" date="2016-04" db="EMBL/GenBank/DDBJ databases">
        <authorList>
            <person name="Chen L."/>
            <person name="Zhuang W."/>
            <person name="Wang G."/>
        </authorList>
    </citation>
    <scope>NUCLEOTIDE SEQUENCE [LARGE SCALE GENOMIC DNA]</scope>
    <source>
        <strain evidence="3">208</strain>
    </source>
</reference>
<keyword evidence="1" id="KW-0812">Transmembrane</keyword>
<evidence type="ECO:0000313" key="3">
    <source>
        <dbReference type="Proteomes" id="UP000192276"/>
    </source>
</evidence>
<feature type="transmembrane region" description="Helical" evidence="1">
    <location>
        <begin position="43"/>
        <end position="69"/>
    </location>
</feature>
<feature type="transmembrane region" description="Helical" evidence="1">
    <location>
        <begin position="12"/>
        <end position="31"/>
    </location>
</feature>
<proteinExistence type="predicted"/>
<evidence type="ECO:0000313" key="2">
    <source>
        <dbReference type="EMBL" id="OQP56473.1"/>
    </source>
</evidence>
<dbReference type="RefSeq" id="WP_081168608.1">
    <property type="nucleotide sequence ID" value="NZ_LWBP01000199.1"/>
</dbReference>
<name>A0A1V9FDN3_9BACT</name>
<sequence>MKELLLTRTGKIAVSIMVISLLLIIICRLVLLLMMKTNSLSEVIFTTCYVLIYASVFLFPAAAITLIVMSIMKRKK</sequence>